<dbReference type="SUPFAM" id="SSF56300">
    <property type="entry name" value="Metallo-dependent phosphatases"/>
    <property type="match status" value="1"/>
</dbReference>
<evidence type="ECO:0000256" key="1">
    <source>
        <dbReference type="ARBA" id="ARBA00001936"/>
    </source>
</evidence>
<evidence type="ECO:0000256" key="9">
    <source>
        <dbReference type="SAM" id="MobiDB-lite"/>
    </source>
</evidence>
<dbReference type="GO" id="GO:0005634">
    <property type="term" value="C:nucleus"/>
    <property type="evidence" value="ECO:0007669"/>
    <property type="project" value="TreeGrafter"/>
</dbReference>
<comment type="cofactor">
    <cofactor evidence="1">
        <name>Mn(2+)</name>
        <dbReference type="ChEBI" id="CHEBI:29035"/>
    </cofactor>
</comment>
<feature type="compositionally biased region" description="Low complexity" evidence="9">
    <location>
        <begin position="980"/>
        <end position="996"/>
    </location>
</feature>
<feature type="region of interest" description="Disordered" evidence="9">
    <location>
        <begin position="649"/>
        <end position="767"/>
    </location>
</feature>
<feature type="compositionally biased region" description="Low complexity" evidence="9">
    <location>
        <begin position="703"/>
        <end position="722"/>
    </location>
</feature>
<evidence type="ECO:0000256" key="3">
    <source>
        <dbReference type="ARBA" id="ARBA00022801"/>
    </source>
</evidence>
<protein>
    <recommendedName>
        <fullName evidence="8">Serine/threonine-protein phosphatase</fullName>
        <ecNumber evidence="8">3.1.3.16</ecNumber>
    </recommendedName>
</protein>
<dbReference type="SMART" id="SM00156">
    <property type="entry name" value="PP2Ac"/>
    <property type="match status" value="1"/>
</dbReference>
<accession>A0A835YGS4</accession>
<dbReference type="Proteomes" id="UP000612055">
    <property type="component" value="Unassembled WGS sequence"/>
</dbReference>
<comment type="similarity">
    <text evidence="8">Belongs to the PPP phosphatase family.</text>
</comment>
<feature type="compositionally biased region" description="Basic and acidic residues" evidence="9">
    <location>
        <begin position="554"/>
        <end position="566"/>
    </location>
</feature>
<feature type="compositionally biased region" description="Pro residues" evidence="9">
    <location>
        <begin position="14"/>
        <end position="38"/>
    </location>
</feature>
<feature type="compositionally biased region" description="Gly residues" evidence="9">
    <location>
        <begin position="859"/>
        <end position="880"/>
    </location>
</feature>
<feature type="compositionally biased region" description="Low complexity" evidence="9">
    <location>
        <begin position="913"/>
        <end position="924"/>
    </location>
</feature>
<dbReference type="GO" id="GO:0046872">
    <property type="term" value="F:metal ion binding"/>
    <property type="evidence" value="ECO:0007669"/>
    <property type="project" value="UniProtKB-KW"/>
</dbReference>
<dbReference type="GO" id="GO:0004722">
    <property type="term" value="F:protein serine/threonine phosphatase activity"/>
    <property type="evidence" value="ECO:0007669"/>
    <property type="project" value="UniProtKB-EC"/>
</dbReference>
<dbReference type="GO" id="GO:0005737">
    <property type="term" value="C:cytoplasm"/>
    <property type="evidence" value="ECO:0007669"/>
    <property type="project" value="TreeGrafter"/>
</dbReference>
<feature type="domain" description="Serine/threonine specific protein phosphatases" evidence="10">
    <location>
        <begin position="176"/>
        <end position="181"/>
    </location>
</feature>
<feature type="region of interest" description="Disordered" evidence="9">
    <location>
        <begin position="431"/>
        <end position="613"/>
    </location>
</feature>
<dbReference type="AlphaFoldDB" id="A0A835YGS4"/>
<feature type="compositionally biased region" description="Acidic residues" evidence="9">
    <location>
        <begin position="755"/>
        <end position="764"/>
    </location>
</feature>
<feature type="compositionally biased region" description="Low complexity" evidence="9">
    <location>
        <begin position="740"/>
        <end position="754"/>
    </location>
</feature>
<dbReference type="PRINTS" id="PR00114">
    <property type="entry name" value="STPHPHTASE"/>
</dbReference>
<feature type="compositionally biased region" description="Acidic residues" evidence="9">
    <location>
        <begin position="442"/>
        <end position="455"/>
    </location>
</feature>
<evidence type="ECO:0000256" key="8">
    <source>
        <dbReference type="RuleBase" id="RU004273"/>
    </source>
</evidence>
<gene>
    <name evidence="11" type="ORF">HYH03_001427</name>
</gene>
<evidence type="ECO:0000256" key="4">
    <source>
        <dbReference type="ARBA" id="ARBA00022912"/>
    </source>
</evidence>
<dbReference type="InterPro" id="IPR004843">
    <property type="entry name" value="Calcineurin-like_PHP"/>
</dbReference>
<dbReference type="PANTHER" id="PTHR11668:SF300">
    <property type="entry name" value="SERINE_THREONINE-PROTEIN PHOSPHATASE"/>
    <property type="match status" value="1"/>
</dbReference>
<reference evidence="11" key="1">
    <citation type="journal article" date="2020" name="bioRxiv">
        <title>Comparative genomics of Chlamydomonas.</title>
        <authorList>
            <person name="Craig R.J."/>
            <person name="Hasan A.R."/>
            <person name="Ness R.W."/>
            <person name="Keightley P.D."/>
        </authorList>
    </citation>
    <scope>NUCLEOTIDE SEQUENCE</scope>
    <source>
        <strain evidence="11">CCAP 11/70</strain>
    </source>
</reference>
<evidence type="ECO:0000313" key="12">
    <source>
        <dbReference type="Proteomes" id="UP000612055"/>
    </source>
</evidence>
<evidence type="ECO:0000313" key="11">
    <source>
        <dbReference type="EMBL" id="KAG2500661.1"/>
    </source>
</evidence>
<dbReference type="InterPro" id="IPR050341">
    <property type="entry name" value="PP1_catalytic_subunit"/>
</dbReference>
<dbReference type="PROSITE" id="PS00125">
    <property type="entry name" value="SER_THR_PHOSPHATASE"/>
    <property type="match status" value="1"/>
</dbReference>
<sequence length="1061" mass="113745">MKPIPASNLRTLPNPLPPLRNSSRPPPPRSAPGPPSPSSQPTRSQAPVPEADDVQPVYERILDVLFQPSQQFSYSEVPEISELFTFAEIRSLIVEVRSLLAEEPSLIYVPAPCRAVSDIHGQLPDLLRIFGWAGPPDGSIPWVFLGDYVDRTDYSTEVILLLYALKFKWPTKIILLRGNHETPLINNAYGFHNELTAKFGDAEGHALYNAFNDSFDFLPLAAMAVPPGYEGEPEPYEQPPQPLQPLPTTAWWAAPPTRGLFEARPPMPCRYLLVHGGIGRLECLQDIIDVVRPVRMTDGDGITPTPGQAVLQEVVWSDPVKDESCMGLQRSARDGYSGGIVSFGADRVHDFCERNHVTAILRGHELVHEGLETAFGGRVVTFFSAVNYNGSQINHGCILHLELCKDADGLPSILLHPIRIEARPLHLLGRATQLSSPRQQPVEDDGDLTDAEPDVEPTRDEDMPLRSFGPRLPPRPRRPVFNPLRRSSPVSSDPLGLGYGAGDDDDECPLSCPEQIDDEEDEETPEWARDDDVAPLPDKPPSPRMHPKLQFKQAQHEYRDQEHAQHETQQLAPPPPQHAQSAPAEQQQEPQQPPSQQHEGPGPAGSCQGPAQVLVLDSEDYRSAMVQEVQQRFLLMRQRTQAVVEDLQQTAQRLPQQPPMERACQGLPSSGASSGTAADVEAPREPPSYADVMGPASPRMSYADALRAPPPQAARAGQQPAHQVPPLNLQRLGPLPQHKPASAAQSSPQQPQPTEAEEEEEEELGAVTQAVRYSVDVTTAALTLLHLSPSCAGQLQQTWTDLSLEDAPQPRPQPQHAATVPPLPLPVPVLAPLPVPVPVPGRDRAVVAASMAARRTSWGSGGGGGSDGGGGGSDSTGGGEALQAQLLEMLEQRKQEILRNAAAGHPAPPPANPSGSSSSSTSRPGTPPCGEERLPSGASGSSGGGASSETFVRPQPPLLEHQHSAPSPCSHALESGGFGSPVASPSPAAKSPMGSPQASLRGQAELSGPEDADEGTGGGEAADPTWLARAMAVAELEGRFEAAVEAEAAEKAADELSAMRV</sequence>
<feature type="compositionally biased region" description="Low complexity" evidence="9">
    <location>
        <begin position="578"/>
        <end position="601"/>
    </location>
</feature>
<dbReference type="Pfam" id="PF00149">
    <property type="entry name" value="Metallophos"/>
    <property type="match status" value="1"/>
</dbReference>
<dbReference type="OrthoDB" id="546816at2759"/>
<organism evidence="11 12">
    <name type="scientific">Edaphochlamys debaryana</name>
    <dbReference type="NCBI Taxonomy" id="47281"/>
    <lineage>
        <taxon>Eukaryota</taxon>
        <taxon>Viridiplantae</taxon>
        <taxon>Chlorophyta</taxon>
        <taxon>core chlorophytes</taxon>
        <taxon>Chlorophyceae</taxon>
        <taxon>CS clade</taxon>
        <taxon>Chlamydomonadales</taxon>
        <taxon>Chlamydomonadales incertae sedis</taxon>
        <taxon>Edaphochlamys</taxon>
    </lineage>
</organism>
<proteinExistence type="inferred from homology"/>
<dbReference type="InterPro" id="IPR006186">
    <property type="entry name" value="Ser/Thr-sp_prot-phosphatase"/>
</dbReference>
<feature type="region of interest" description="Disordered" evidence="9">
    <location>
        <begin position="848"/>
        <end position="1026"/>
    </location>
</feature>
<dbReference type="Gene3D" id="3.60.21.10">
    <property type="match status" value="1"/>
</dbReference>
<evidence type="ECO:0000256" key="2">
    <source>
        <dbReference type="ARBA" id="ARBA00022723"/>
    </source>
</evidence>
<comment type="caution">
    <text evidence="11">The sequence shown here is derived from an EMBL/GenBank/DDBJ whole genome shotgun (WGS) entry which is preliminary data.</text>
</comment>
<dbReference type="InterPro" id="IPR029052">
    <property type="entry name" value="Metallo-depent_PP-like"/>
</dbReference>
<keyword evidence="2" id="KW-0479">Metal-binding</keyword>
<feature type="region of interest" description="Disordered" evidence="9">
    <location>
        <begin position="802"/>
        <end position="823"/>
    </location>
</feature>
<keyword evidence="4" id="KW-0904">Protein phosphatase</keyword>
<evidence type="ECO:0000256" key="5">
    <source>
        <dbReference type="ARBA" id="ARBA00023211"/>
    </source>
</evidence>
<name>A0A835YGS4_9CHLO</name>
<feature type="compositionally biased region" description="Acidic residues" evidence="9">
    <location>
        <begin position="515"/>
        <end position="525"/>
    </location>
</feature>
<comment type="catalytic activity">
    <reaction evidence="7 8">
        <text>O-phospho-L-threonyl-[protein] + H2O = L-threonyl-[protein] + phosphate</text>
        <dbReference type="Rhea" id="RHEA:47004"/>
        <dbReference type="Rhea" id="RHEA-COMP:11060"/>
        <dbReference type="Rhea" id="RHEA-COMP:11605"/>
        <dbReference type="ChEBI" id="CHEBI:15377"/>
        <dbReference type="ChEBI" id="CHEBI:30013"/>
        <dbReference type="ChEBI" id="CHEBI:43474"/>
        <dbReference type="ChEBI" id="CHEBI:61977"/>
        <dbReference type="EC" id="3.1.3.16"/>
    </reaction>
</comment>
<dbReference type="EC" id="3.1.3.16" evidence="8"/>
<evidence type="ECO:0000259" key="10">
    <source>
        <dbReference type="PROSITE" id="PS00125"/>
    </source>
</evidence>
<keyword evidence="5" id="KW-0464">Manganese</keyword>
<evidence type="ECO:0000256" key="7">
    <source>
        <dbReference type="ARBA" id="ARBA00048336"/>
    </source>
</evidence>
<dbReference type="EMBL" id="JAEHOE010000003">
    <property type="protein sequence ID" value="KAG2500661.1"/>
    <property type="molecule type" value="Genomic_DNA"/>
</dbReference>
<evidence type="ECO:0000256" key="6">
    <source>
        <dbReference type="ARBA" id="ARBA00047761"/>
    </source>
</evidence>
<keyword evidence="3 8" id="KW-0378">Hydrolase</keyword>
<keyword evidence="12" id="KW-1185">Reference proteome</keyword>
<feature type="compositionally biased region" description="Polar residues" evidence="9">
    <location>
        <begin position="667"/>
        <end position="676"/>
    </location>
</feature>
<feature type="region of interest" description="Disordered" evidence="9">
    <location>
        <begin position="1"/>
        <end position="50"/>
    </location>
</feature>
<dbReference type="PANTHER" id="PTHR11668">
    <property type="entry name" value="SERINE/THREONINE PROTEIN PHOSPHATASE"/>
    <property type="match status" value="1"/>
</dbReference>
<comment type="catalytic activity">
    <reaction evidence="6">
        <text>O-phospho-L-seryl-[protein] + H2O = L-seryl-[protein] + phosphate</text>
        <dbReference type="Rhea" id="RHEA:20629"/>
        <dbReference type="Rhea" id="RHEA-COMP:9863"/>
        <dbReference type="Rhea" id="RHEA-COMP:11604"/>
        <dbReference type="ChEBI" id="CHEBI:15377"/>
        <dbReference type="ChEBI" id="CHEBI:29999"/>
        <dbReference type="ChEBI" id="CHEBI:43474"/>
        <dbReference type="ChEBI" id="CHEBI:83421"/>
        <dbReference type="EC" id="3.1.3.16"/>
    </reaction>
</comment>